<keyword evidence="3" id="KW-1185">Reference proteome</keyword>
<comment type="caution">
    <text evidence="2">The sequence shown here is derived from an EMBL/GenBank/DDBJ whole genome shotgun (WGS) entry which is preliminary data.</text>
</comment>
<gene>
    <name evidence="2" type="ORF">Rhow_004622</name>
</gene>
<dbReference type="RefSeq" id="WP_124393132.1">
    <property type="nucleotide sequence ID" value="NZ_BHYM01000038.1"/>
</dbReference>
<dbReference type="EMBL" id="BHYM01000038">
    <property type="protein sequence ID" value="GCE40979.1"/>
    <property type="molecule type" value="Genomic_DNA"/>
</dbReference>
<accession>A0A402CBK3</accession>
<dbReference type="AlphaFoldDB" id="A0A402CBK3"/>
<dbReference type="Proteomes" id="UP000287519">
    <property type="component" value="Unassembled WGS sequence"/>
</dbReference>
<evidence type="ECO:0000256" key="1">
    <source>
        <dbReference type="SAM" id="Phobius"/>
    </source>
</evidence>
<feature type="transmembrane region" description="Helical" evidence="1">
    <location>
        <begin position="61"/>
        <end position="83"/>
    </location>
</feature>
<reference evidence="2 3" key="1">
    <citation type="submission" date="2018-11" db="EMBL/GenBank/DDBJ databases">
        <title>Microbial catabolism of amino acid.</title>
        <authorList>
            <person name="Hibi M."/>
            <person name="Ogawa J."/>
        </authorList>
    </citation>
    <scope>NUCLEOTIDE SEQUENCE [LARGE SCALE GENOMIC DNA]</scope>
    <source>
        <strain evidence="2 3">C31-06</strain>
    </source>
</reference>
<evidence type="ECO:0000313" key="2">
    <source>
        <dbReference type="EMBL" id="GCE40979.1"/>
    </source>
</evidence>
<feature type="transmembrane region" description="Helical" evidence="1">
    <location>
        <begin position="27"/>
        <end position="49"/>
    </location>
</feature>
<name>A0A402CBK3_RHOWR</name>
<organism evidence="2 3">
    <name type="scientific">Rhodococcus wratislaviensis</name>
    <name type="common">Tsukamurella wratislaviensis</name>
    <dbReference type="NCBI Taxonomy" id="44752"/>
    <lineage>
        <taxon>Bacteria</taxon>
        <taxon>Bacillati</taxon>
        <taxon>Actinomycetota</taxon>
        <taxon>Actinomycetes</taxon>
        <taxon>Mycobacteriales</taxon>
        <taxon>Nocardiaceae</taxon>
        <taxon>Rhodococcus</taxon>
    </lineage>
</organism>
<sequence length="85" mass="9426">MTSFHSQVPNPTPEGMPFVTELFWSSFAPWIFGVLIIGSIVVFACERVWKKDDTSRVRPSLLTGAWGVVGFGWFASVVLAVFMSV</sequence>
<keyword evidence="1" id="KW-1133">Transmembrane helix</keyword>
<protein>
    <submittedName>
        <fullName evidence="2">Uncharacterized protein</fullName>
    </submittedName>
</protein>
<evidence type="ECO:0000313" key="3">
    <source>
        <dbReference type="Proteomes" id="UP000287519"/>
    </source>
</evidence>
<keyword evidence="1" id="KW-0812">Transmembrane</keyword>
<proteinExistence type="predicted"/>
<keyword evidence="1" id="KW-0472">Membrane</keyword>